<sequence length="409" mass="45653">MVFEGYVEGVVTLSKSNDLVLRADCEDGDQDIFRRSASWHLSEIYANGTAVPLTLPQQERMIEDLHSKDLLLTSGFLGSLPNAILLNVCFRLNISSQNIDACRRLAFSSPPNIIECLTNASSQVELYEIIWIKCKVLLVEENDATEFRVDGQSRVTLATAYTPTIFVTLPFSKKAQDVCFRVTDRFFAYDEKCVATVQVIAPTSKQIYDKLQTLVNESDNLLEEILRTGDPNEIANMISSLAPVQAELSYGHFEGEASKALSHSSAKRIVGLLVSALVTLPIVDAGSLVQTASSAAMIASCGRDMPGHSQIELINYLSILAQGLDQAADSTPRDDLMNVVKQFSMLSIYMFEGFNVQFTSPLPIDEDISLSEVDYDADIDGPGKPIKYHIYFSFFFFFFFLFFFFFFFF</sequence>
<accession>A0A3P7CCG0</accession>
<evidence type="ECO:0008006" key="4">
    <source>
        <dbReference type="Google" id="ProtNLM"/>
    </source>
</evidence>
<name>A0A3P7CCG0_SCHSO</name>
<dbReference type="Proteomes" id="UP000275846">
    <property type="component" value="Unassembled WGS sequence"/>
</dbReference>
<reference evidence="2 3" key="1">
    <citation type="submission" date="2018-11" db="EMBL/GenBank/DDBJ databases">
        <authorList>
            <consortium name="Pathogen Informatics"/>
        </authorList>
    </citation>
    <scope>NUCLEOTIDE SEQUENCE [LARGE SCALE GENOMIC DNA]</scope>
    <source>
        <strain evidence="2 3">NST_G2</strain>
    </source>
</reference>
<gene>
    <name evidence="2" type="ORF">SSLN_LOCUS9474</name>
</gene>
<proteinExistence type="predicted"/>
<evidence type="ECO:0000313" key="3">
    <source>
        <dbReference type="Proteomes" id="UP000275846"/>
    </source>
</evidence>
<keyword evidence="1" id="KW-0472">Membrane</keyword>
<keyword evidence="1" id="KW-0812">Transmembrane</keyword>
<feature type="transmembrane region" description="Helical" evidence="1">
    <location>
        <begin position="388"/>
        <end position="408"/>
    </location>
</feature>
<dbReference type="STRING" id="70667.A0A3P7CCG0"/>
<evidence type="ECO:0000313" key="2">
    <source>
        <dbReference type="EMBL" id="VDL95859.1"/>
    </source>
</evidence>
<keyword evidence="3" id="KW-1185">Reference proteome</keyword>
<dbReference type="OrthoDB" id="10419702at2759"/>
<dbReference type="AlphaFoldDB" id="A0A3P7CCG0"/>
<dbReference type="EMBL" id="UYSU01035262">
    <property type="protein sequence ID" value="VDL95859.1"/>
    <property type="molecule type" value="Genomic_DNA"/>
</dbReference>
<protein>
    <recommendedName>
        <fullName evidence="4">REJ domain-containing protein</fullName>
    </recommendedName>
</protein>
<keyword evidence="1" id="KW-1133">Transmembrane helix</keyword>
<organism evidence="2 3">
    <name type="scientific">Schistocephalus solidus</name>
    <name type="common">Tapeworm</name>
    <dbReference type="NCBI Taxonomy" id="70667"/>
    <lineage>
        <taxon>Eukaryota</taxon>
        <taxon>Metazoa</taxon>
        <taxon>Spiralia</taxon>
        <taxon>Lophotrochozoa</taxon>
        <taxon>Platyhelminthes</taxon>
        <taxon>Cestoda</taxon>
        <taxon>Eucestoda</taxon>
        <taxon>Diphyllobothriidea</taxon>
        <taxon>Diphyllobothriidae</taxon>
        <taxon>Schistocephalus</taxon>
    </lineage>
</organism>
<evidence type="ECO:0000256" key="1">
    <source>
        <dbReference type="SAM" id="Phobius"/>
    </source>
</evidence>